<proteinExistence type="predicted"/>
<dbReference type="EMBL" id="SDAM02029497">
    <property type="protein sequence ID" value="KAH6757075.1"/>
    <property type="molecule type" value="Genomic_DNA"/>
</dbReference>
<sequence>MVAEPWIVKMGNQVSNNLKHALYLENSTKSPNVKQGPQDRQTIGILSFEVANAMSKIIHLHKSLSENEISKLKNEILKSEGVRNLVCSDEKQLLELALEEKLDDLNKIAGVVSRLGKKCTIPALQGFEHVYGDIVSGAVDFRELSFLVKDMDGMVRKMERYVNYTATLYTEMEVMNELEVATKKFQQNQHEESRKAFEQKLTWQKQDVRHLKDVSLWNQTYDKVLELLARTVCTIFARLCIVFGDGFSENLHPTRWDSSLTKCTASKSNGYSHSGQVVNGRVEKKSPSLRGKLGIQRNEGGLLRAEDYNPACCIGRGRVLMECLSLSSSASKVDDDDDDDDHVIYDDESSRVSASFSATSGLKTEHLNLSGCLIHAISSGGDQRQAKGSLLNSSKFGHKSKLLAYAPPTTVGGSALALHYANVIIVLDKLLRYPHLVGDEARDDLYQMLPISLRVTLKSSLKSYVKDLAIYDAPLAHAWRERLDLMLKWLTPLAHNMIRWQSERNFEQQQIVTRKNVLLLQTLYFADREKTEAVVCELLVGLNYICRYEQQQNALLDCSSSFDFEDCMEWQLQVSGSFAS</sequence>
<dbReference type="Pfam" id="PF05003">
    <property type="entry name" value="DUF668"/>
    <property type="match status" value="1"/>
</dbReference>
<dbReference type="InterPro" id="IPR021864">
    <property type="entry name" value="DUF3475"/>
</dbReference>
<dbReference type="PANTHER" id="PTHR31371:SF2">
    <property type="entry name" value="PLANT_PROTEIN (DUF668)"/>
    <property type="match status" value="1"/>
</dbReference>
<keyword evidence="4" id="KW-1185">Reference proteome</keyword>
<dbReference type="AlphaFoldDB" id="A0AAD4IQQ9"/>
<name>A0AAD4IQQ9_PERFH</name>
<evidence type="ECO:0000313" key="4">
    <source>
        <dbReference type="Proteomes" id="UP001190926"/>
    </source>
</evidence>
<dbReference type="Proteomes" id="UP001190926">
    <property type="component" value="Unassembled WGS sequence"/>
</dbReference>
<protein>
    <submittedName>
        <fullName evidence="3">Plant/protein</fullName>
    </submittedName>
</protein>
<organism evidence="3 4">
    <name type="scientific">Perilla frutescens var. hirtella</name>
    <name type="common">Perilla citriodora</name>
    <name type="synonym">Perilla setoyensis</name>
    <dbReference type="NCBI Taxonomy" id="608512"/>
    <lineage>
        <taxon>Eukaryota</taxon>
        <taxon>Viridiplantae</taxon>
        <taxon>Streptophyta</taxon>
        <taxon>Embryophyta</taxon>
        <taxon>Tracheophyta</taxon>
        <taxon>Spermatophyta</taxon>
        <taxon>Magnoliopsida</taxon>
        <taxon>eudicotyledons</taxon>
        <taxon>Gunneridae</taxon>
        <taxon>Pentapetalae</taxon>
        <taxon>asterids</taxon>
        <taxon>lamiids</taxon>
        <taxon>Lamiales</taxon>
        <taxon>Lamiaceae</taxon>
        <taxon>Nepetoideae</taxon>
        <taxon>Elsholtzieae</taxon>
        <taxon>Perilla</taxon>
    </lineage>
</organism>
<evidence type="ECO:0000313" key="3">
    <source>
        <dbReference type="EMBL" id="KAH6757075.1"/>
    </source>
</evidence>
<evidence type="ECO:0000259" key="2">
    <source>
        <dbReference type="Pfam" id="PF11961"/>
    </source>
</evidence>
<feature type="domain" description="DUF668" evidence="1">
    <location>
        <begin position="410"/>
        <end position="499"/>
    </location>
</feature>
<comment type="caution">
    <text evidence="3">The sequence shown here is derived from an EMBL/GenBank/DDBJ whole genome shotgun (WGS) entry which is preliminary data.</text>
</comment>
<feature type="domain" description="DUF3475" evidence="2">
    <location>
        <begin position="45"/>
        <end position="101"/>
    </location>
</feature>
<dbReference type="Pfam" id="PF11961">
    <property type="entry name" value="DUF3475"/>
    <property type="match status" value="1"/>
</dbReference>
<dbReference type="PANTHER" id="PTHR31371">
    <property type="entry name" value="BNAC09G50660D PROTEIN"/>
    <property type="match status" value="1"/>
</dbReference>
<gene>
    <name evidence="3" type="ORF">C2S53_011585</name>
</gene>
<accession>A0AAD4IQQ9</accession>
<dbReference type="GO" id="GO:0045927">
    <property type="term" value="P:positive regulation of growth"/>
    <property type="evidence" value="ECO:0007669"/>
    <property type="project" value="InterPro"/>
</dbReference>
<evidence type="ECO:0000259" key="1">
    <source>
        <dbReference type="Pfam" id="PF05003"/>
    </source>
</evidence>
<reference evidence="3 4" key="1">
    <citation type="journal article" date="2021" name="Nat. Commun.">
        <title>Incipient diploidization of the medicinal plant Perilla within 10,000 years.</title>
        <authorList>
            <person name="Zhang Y."/>
            <person name="Shen Q."/>
            <person name="Leng L."/>
            <person name="Zhang D."/>
            <person name="Chen S."/>
            <person name="Shi Y."/>
            <person name="Ning Z."/>
            <person name="Chen S."/>
        </authorList>
    </citation>
    <scope>NUCLEOTIDE SEQUENCE [LARGE SCALE GENOMIC DNA]</scope>
    <source>
        <strain evidence="4">cv. PC099</strain>
    </source>
</reference>
<dbReference type="InterPro" id="IPR007700">
    <property type="entry name" value="DUF668"/>
</dbReference>